<comment type="caution">
    <text evidence="2">The sequence shown here is derived from an EMBL/GenBank/DDBJ whole genome shotgun (WGS) entry which is preliminary data.</text>
</comment>
<proteinExistence type="predicted"/>
<organism evidence="2 3">
    <name type="scientific">Pythium oligandrum</name>
    <name type="common">Mycoparasitic fungus</name>
    <dbReference type="NCBI Taxonomy" id="41045"/>
    <lineage>
        <taxon>Eukaryota</taxon>
        <taxon>Sar</taxon>
        <taxon>Stramenopiles</taxon>
        <taxon>Oomycota</taxon>
        <taxon>Peronosporomycetes</taxon>
        <taxon>Pythiales</taxon>
        <taxon>Pythiaceae</taxon>
        <taxon>Pythium</taxon>
    </lineage>
</organism>
<accession>A0A8K1CMP3</accession>
<keyword evidence="1" id="KW-0732">Signal</keyword>
<dbReference type="EMBL" id="SPLM01000038">
    <property type="protein sequence ID" value="TMW65172.1"/>
    <property type="molecule type" value="Genomic_DNA"/>
</dbReference>
<sequence>MARALFSLALAVALTTSQVGAIPTTEFVDSTCDGTTYRIGYPIQSITNGTLVLNATEVIPASIIVYVRACESDDEPAIVNGSDPSTWLVTVPGQCGLLWVNRTNSGSGCENTTVTVQSSQLSEHCNQDPSAGICDPLPIPAPSSAMPKGLVPTVAVTLGVLGTSLTIL</sequence>
<gene>
    <name evidence="2" type="ORF">Poli38472_009339</name>
</gene>
<evidence type="ECO:0000313" key="3">
    <source>
        <dbReference type="Proteomes" id="UP000794436"/>
    </source>
</evidence>
<evidence type="ECO:0000256" key="1">
    <source>
        <dbReference type="SAM" id="SignalP"/>
    </source>
</evidence>
<feature type="signal peptide" evidence="1">
    <location>
        <begin position="1"/>
        <end position="21"/>
    </location>
</feature>
<name>A0A8K1CMP3_PYTOL</name>
<reference evidence="2" key="1">
    <citation type="submission" date="2019-03" db="EMBL/GenBank/DDBJ databases">
        <title>Long read genome sequence of the mycoparasitic Pythium oligandrum ATCC 38472 isolated from sugarbeet rhizosphere.</title>
        <authorList>
            <person name="Gaulin E."/>
        </authorList>
    </citation>
    <scope>NUCLEOTIDE SEQUENCE</scope>
    <source>
        <strain evidence="2">ATCC 38472_TT</strain>
    </source>
</reference>
<dbReference type="AlphaFoldDB" id="A0A8K1CMP3"/>
<protein>
    <submittedName>
        <fullName evidence="2">Uncharacterized protein</fullName>
    </submittedName>
</protein>
<evidence type="ECO:0000313" key="2">
    <source>
        <dbReference type="EMBL" id="TMW65172.1"/>
    </source>
</evidence>
<feature type="chain" id="PRO_5035453873" evidence="1">
    <location>
        <begin position="22"/>
        <end position="168"/>
    </location>
</feature>
<dbReference type="Proteomes" id="UP000794436">
    <property type="component" value="Unassembled WGS sequence"/>
</dbReference>
<keyword evidence="3" id="KW-1185">Reference proteome</keyword>